<dbReference type="Pfam" id="PF00579">
    <property type="entry name" value="tRNA-synt_1b"/>
    <property type="match status" value="1"/>
</dbReference>
<evidence type="ECO:0000313" key="13">
    <source>
        <dbReference type="Proteomes" id="UP000233180"/>
    </source>
</evidence>
<dbReference type="InterPro" id="IPR014729">
    <property type="entry name" value="Rossmann-like_a/b/a_fold"/>
</dbReference>
<keyword evidence="5 10" id="KW-0067">ATP-binding</keyword>
<evidence type="ECO:0000256" key="9">
    <source>
        <dbReference type="ARBA" id="ARBA00048248"/>
    </source>
</evidence>
<sequence>MGDAPSPEEKLHLITRNLQVRLSNVTSPWMVRTLQIALGNRGLGPGLQLSPLPFLFREYTLDVYRLSSVVTQHDSKKAGAEVVKQVEHPLLSGLLYPGLQALDEEYLKVDAQFGGVDQRKIFTFAEKYLPALGYSKRVHLMNPMVPGLTGSKMSSSEEESKIDLLDRKEDVKKKLKKAFCEPGNVENNGVLSFIKHVLFPLKSEFVILRDEKWGGNKTYTAYTDLEKDFAAEVVHPGDLKNSVEVALNKLLDPIREKFNTPALKKLASAAYPDPSKQSKASRKGALPRIQNQRRSSHPGWISVWGKSSLWRSTQMQTACM</sequence>
<feature type="region of interest" description="Disordered" evidence="11">
    <location>
        <begin position="269"/>
        <end position="300"/>
    </location>
</feature>
<dbReference type="FunFam" id="1.10.240.10:FF:000004">
    <property type="entry name" value="Tyrosine--tRNA ligase"/>
    <property type="match status" value="1"/>
</dbReference>
<keyword evidence="13" id="KW-1185">Reference proteome</keyword>
<evidence type="ECO:0000256" key="2">
    <source>
        <dbReference type="ARBA" id="ARBA00013160"/>
    </source>
</evidence>
<dbReference type="GO" id="GO:0005737">
    <property type="term" value="C:cytoplasm"/>
    <property type="evidence" value="ECO:0007669"/>
    <property type="project" value="TreeGrafter"/>
</dbReference>
<comment type="similarity">
    <text evidence="1 10">Belongs to the class-I aminoacyl-tRNA synthetase family.</text>
</comment>
<accession>A0A2K6N1L3</accession>
<dbReference type="Gene3D" id="1.10.240.10">
    <property type="entry name" value="Tyrosyl-Transfer RNA Synthetase"/>
    <property type="match status" value="1"/>
</dbReference>
<dbReference type="OMA" id="VMPKLGY"/>
<evidence type="ECO:0000313" key="12">
    <source>
        <dbReference type="Ensembl" id="ENSRBIP00000041913.1"/>
    </source>
</evidence>
<dbReference type="GeneTree" id="ENSGT00940000156949"/>
<dbReference type="GO" id="GO:0004831">
    <property type="term" value="F:tyrosine-tRNA ligase activity"/>
    <property type="evidence" value="ECO:0007669"/>
    <property type="project" value="UniProtKB-EC"/>
</dbReference>
<evidence type="ECO:0000256" key="5">
    <source>
        <dbReference type="ARBA" id="ARBA00022840"/>
    </source>
</evidence>
<comment type="catalytic activity">
    <reaction evidence="9">
        <text>tRNA(Tyr) + L-tyrosine + ATP = L-tyrosyl-tRNA(Tyr) + AMP + diphosphate + H(+)</text>
        <dbReference type="Rhea" id="RHEA:10220"/>
        <dbReference type="Rhea" id="RHEA-COMP:9706"/>
        <dbReference type="Rhea" id="RHEA-COMP:9707"/>
        <dbReference type="ChEBI" id="CHEBI:15378"/>
        <dbReference type="ChEBI" id="CHEBI:30616"/>
        <dbReference type="ChEBI" id="CHEBI:33019"/>
        <dbReference type="ChEBI" id="CHEBI:58315"/>
        <dbReference type="ChEBI" id="CHEBI:78442"/>
        <dbReference type="ChEBI" id="CHEBI:78536"/>
        <dbReference type="ChEBI" id="CHEBI:456215"/>
        <dbReference type="EC" id="6.1.1.1"/>
    </reaction>
</comment>
<evidence type="ECO:0000256" key="10">
    <source>
        <dbReference type="RuleBase" id="RU363036"/>
    </source>
</evidence>
<dbReference type="PRINTS" id="PR01040">
    <property type="entry name" value="TRNASYNTHTYR"/>
</dbReference>
<name>A0A2K6N1L3_RHIBE</name>
<protein>
    <recommendedName>
        <fullName evidence="2">tyrosine--tRNA ligase</fullName>
        <ecNumber evidence="2">6.1.1.1</ecNumber>
    </recommendedName>
    <alternativeName>
        <fullName evidence="8">Tyrosyl-tRNA synthetase</fullName>
    </alternativeName>
</protein>
<proteinExistence type="inferred from homology"/>
<keyword evidence="3 10" id="KW-0436">Ligase</keyword>
<dbReference type="InterPro" id="IPR002305">
    <property type="entry name" value="aa-tRNA-synth_Ic"/>
</dbReference>
<dbReference type="STRING" id="61621.ENSRBIP00000041913"/>
<evidence type="ECO:0000256" key="4">
    <source>
        <dbReference type="ARBA" id="ARBA00022741"/>
    </source>
</evidence>
<dbReference type="AlphaFoldDB" id="A0A2K6N1L3"/>
<dbReference type="Gene3D" id="3.40.50.620">
    <property type="entry name" value="HUPs"/>
    <property type="match status" value="1"/>
</dbReference>
<dbReference type="SUPFAM" id="SSF52374">
    <property type="entry name" value="Nucleotidylyl transferase"/>
    <property type="match status" value="1"/>
</dbReference>
<evidence type="ECO:0000256" key="6">
    <source>
        <dbReference type="ARBA" id="ARBA00022917"/>
    </source>
</evidence>
<dbReference type="InterPro" id="IPR050489">
    <property type="entry name" value="Tyr-tRNA_synthase"/>
</dbReference>
<evidence type="ECO:0000256" key="3">
    <source>
        <dbReference type="ARBA" id="ARBA00022598"/>
    </source>
</evidence>
<dbReference type="Proteomes" id="UP000233180">
    <property type="component" value="Unassembled WGS sequence"/>
</dbReference>
<dbReference type="EC" id="6.1.1.1" evidence="2"/>
<reference evidence="12" key="2">
    <citation type="submission" date="2025-08" db="UniProtKB">
        <authorList>
            <consortium name="Ensembl"/>
        </authorList>
    </citation>
    <scope>IDENTIFICATION</scope>
</reference>
<keyword evidence="7 10" id="KW-0030">Aminoacyl-tRNA synthetase</keyword>
<organism evidence="12 13">
    <name type="scientific">Rhinopithecus bieti</name>
    <name type="common">Black snub-nosed monkey</name>
    <name type="synonym">Pygathrix bieti</name>
    <dbReference type="NCBI Taxonomy" id="61621"/>
    <lineage>
        <taxon>Eukaryota</taxon>
        <taxon>Metazoa</taxon>
        <taxon>Chordata</taxon>
        <taxon>Craniata</taxon>
        <taxon>Vertebrata</taxon>
        <taxon>Euteleostomi</taxon>
        <taxon>Mammalia</taxon>
        <taxon>Eutheria</taxon>
        <taxon>Euarchontoglires</taxon>
        <taxon>Primates</taxon>
        <taxon>Haplorrhini</taxon>
        <taxon>Catarrhini</taxon>
        <taxon>Cercopithecidae</taxon>
        <taxon>Colobinae</taxon>
        <taxon>Rhinopithecus</taxon>
    </lineage>
</organism>
<evidence type="ECO:0000256" key="1">
    <source>
        <dbReference type="ARBA" id="ARBA00005594"/>
    </source>
</evidence>
<dbReference type="InterPro" id="IPR002307">
    <property type="entry name" value="Tyr-tRNA-ligase"/>
</dbReference>
<evidence type="ECO:0000256" key="11">
    <source>
        <dbReference type="SAM" id="MobiDB-lite"/>
    </source>
</evidence>
<dbReference type="PANTHER" id="PTHR46264:SF4">
    <property type="entry name" value="TYROSINE--TRNA LIGASE, CYTOPLASMIC"/>
    <property type="match status" value="1"/>
</dbReference>
<evidence type="ECO:0000256" key="8">
    <source>
        <dbReference type="ARBA" id="ARBA00033323"/>
    </source>
</evidence>
<evidence type="ECO:0000256" key="7">
    <source>
        <dbReference type="ARBA" id="ARBA00023146"/>
    </source>
</evidence>
<keyword evidence="4 10" id="KW-0547">Nucleotide-binding</keyword>
<reference evidence="12" key="3">
    <citation type="submission" date="2025-09" db="UniProtKB">
        <authorList>
            <consortium name="Ensembl"/>
        </authorList>
    </citation>
    <scope>IDENTIFICATION</scope>
</reference>
<dbReference type="PANTHER" id="PTHR46264">
    <property type="entry name" value="TYROSINE-TRNA LIGASE"/>
    <property type="match status" value="1"/>
</dbReference>
<dbReference type="Ensembl" id="ENSRBIT00000065953.1">
    <property type="protein sequence ID" value="ENSRBIP00000041913.1"/>
    <property type="gene ID" value="ENSRBIG00000044271.1"/>
</dbReference>
<dbReference type="GO" id="GO:0005524">
    <property type="term" value="F:ATP binding"/>
    <property type="evidence" value="ECO:0007669"/>
    <property type="project" value="UniProtKB-KW"/>
</dbReference>
<reference evidence="12 13" key="1">
    <citation type="submission" date="2016-06" db="EMBL/GenBank/DDBJ databases">
        <title>Genome of Rhinopithecus bieti.</title>
        <authorList>
            <person name="Wu"/>
            <person name="C.-I. and Zhang"/>
            <person name="Y."/>
        </authorList>
    </citation>
    <scope>NUCLEOTIDE SEQUENCE</scope>
</reference>
<dbReference type="GO" id="GO:0006437">
    <property type="term" value="P:tyrosyl-tRNA aminoacylation"/>
    <property type="evidence" value="ECO:0007669"/>
    <property type="project" value="InterPro"/>
</dbReference>
<keyword evidence="6 10" id="KW-0648">Protein biosynthesis</keyword>